<protein>
    <submittedName>
        <fullName evidence="1">Uncharacterized protein</fullName>
    </submittedName>
</protein>
<keyword evidence="2" id="KW-1185">Reference proteome</keyword>
<accession>A0A388SH86</accession>
<organism evidence="1 2">
    <name type="scientific">Mesosutterella multiformis</name>
    <dbReference type="NCBI Taxonomy" id="2259133"/>
    <lineage>
        <taxon>Bacteria</taxon>
        <taxon>Pseudomonadati</taxon>
        <taxon>Pseudomonadota</taxon>
        <taxon>Betaproteobacteria</taxon>
        <taxon>Burkholderiales</taxon>
        <taxon>Sutterellaceae</taxon>
        <taxon>Mesosutterella</taxon>
    </lineage>
</organism>
<dbReference type="EMBL" id="BGZJ01000002">
    <property type="protein sequence ID" value="GBO94800.1"/>
    <property type="molecule type" value="Genomic_DNA"/>
</dbReference>
<comment type="caution">
    <text evidence="1">The sequence shown here is derived from an EMBL/GenBank/DDBJ whole genome shotgun (WGS) entry which is preliminary data.</text>
</comment>
<dbReference type="AlphaFoldDB" id="A0A388SH86"/>
<name>A0A388SH86_9BURK</name>
<reference evidence="1 2" key="1">
    <citation type="journal article" date="2018" name="Int. J. Syst. Evol. Microbiol.">
        <title>Mesosutterella multiformis gen. nov., sp. nov., a member of the family Sutterellaceae and Sutterella megalosphaeroides sp. nov., isolated from human faeces.</title>
        <authorList>
            <person name="Sakamoto M."/>
            <person name="Ikeyama N."/>
            <person name="Kunihiro T."/>
            <person name="Iino T."/>
            <person name="Yuki M."/>
            <person name="Ohkuma M."/>
        </authorList>
    </citation>
    <scope>NUCLEOTIDE SEQUENCE [LARGE SCALE GENOMIC DNA]</scope>
    <source>
        <strain evidence="1 2">4NBBH2</strain>
    </source>
</reference>
<evidence type="ECO:0000313" key="1">
    <source>
        <dbReference type="EMBL" id="GBO94800.1"/>
    </source>
</evidence>
<proteinExistence type="predicted"/>
<evidence type="ECO:0000313" key="2">
    <source>
        <dbReference type="Proteomes" id="UP000266091"/>
    </source>
</evidence>
<sequence length="69" mass="8063">MGNPPWEKAKVEDVKWFENRYPEVANAKTGAIRARMIKAMSEGRMSEEFLNMPPSADKRVRKILWVTLR</sequence>
<gene>
    <name evidence="1" type="ORF">MESMUL_21540</name>
</gene>
<dbReference type="Proteomes" id="UP000266091">
    <property type="component" value="Unassembled WGS sequence"/>
</dbReference>